<evidence type="ECO:0000313" key="3">
    <source>
        <dbReference type="EMBL" id="MFK2918616.1"/>
    </source>
</evidence>
<evidence type="ECO:0000313" key="4">
    <source>
        <dbReference type="Proteomes" id="UP001620408"/>
    </source>
</evidence>
<name>A0ABW8K6W3_9GAMM</name>
<dbReference type="Proteomes" id="UP001620408">
    <property type="component" value="Unassembled WGS sequence"/>
</dbReference>
<feature type="chain" id="PRO_5045538320" evidence="1">
    <location>
        <begin position="23"/>
        <end position="147"/>
    </location>
</feature>
<keyword evidence="4" id="KW-1185">Reference proteome</keyword>
<dbReference type="Gene3D" id="1.20.1270.180">
    <property type="match status" value="1"/>
</dbReference>
<gene>
    <name evidence="3" type="ORF">ISS97_15180</name>
</gene>
<dbReference type="RefSeq" id="WP_379985574.1">
    <property type="nucleotide sequence ID" value="NZ_JADIKD010000011.1"/>
</dbReference>
<evidence type="ECO:0000256" key="1">
    <source>
        <dbReference type="SAM" id="SignalP"/>
    </source>
</evidence>
<organism evidence="3 4">
    <name type="scientific">Dyella koreensis</name>
    <dbReference type="NCBI Taxonomy" id="311235"/>
    <lineage>
        <taxon>Bacteria</taxon>
        <taxon>Pseudomonadati</taxon>
        <taxon>Pseudomonadota</taxon>
        <taxon>Gammaproteobacteria</taxon>
        <taxon>Lysobacterales</taxon>
        <taxon>Rhodanobacteraceae</taxon>
        <taxon>Dyella</taxon>
    </lineage>
</organism>
<reference evidence="3 4" key="1">
    <citation type="submission" date="2020-10" db="EMBL/GenBank/DDBJ databases">
        <title>Phylogeny of dyella-like bacteria.</title>
        <authorList>
            <person name="Fu J."/>
        </authorList>
    </citation>
    <scope>NUCLEOTIDE SEQUENCE [LARGE SCALE GENOMIC DNA]</scope>
    <source>
        <strain evidence="3 4">BB4</strain>
    </source>
</reference>
<dbReference type="InterPro" id="IPR009739">
    <property type="entry name" value="LprI-like_N"/>
</dbReference>
<feature type="domain" description="Lysozyme inhibitor LprI-like N-terminal" evidence="2">
    <location>
        <begin position="45"/>
        <end position="118"/>
    </location>
</feature>
<keyword evidence="1" id="KW-0732">Signal</keyword>
<proteinExistence type="predicted"/>
<evidence type="ECO:0000259" key="2">
    <source>
        <dbReference type="Pfam" id="PF07007"/>
    </source>
</evidence>
<dbReference type="EMBL" id="JADIKD010000011">
    <property type="protein sequence ID" value="MFK2918616.1"/>
    <property type="molecule type" value="Genomic_DNA"/>
</dbReference>
<comment type="caution">
    <text evidence="3">The sequence shown here is derived from an EMBL/GenBank/DDBJ whole genome shotgun (WGS) entry which is preliminary data.</text>
</comment>
<dbReference type="Pfam" id="PF07007">
    <property type="entry name" value="LprI"/>
    <property type="match status" value="1"/>
</dbReference>
<feature type="signal peptide" evidence="1">
    <location>
        <begin position="1"/>
        <end position="22"/>
    </location>
</feature>
<accession>A0ABW8K6W3</accession>
<protein>
    <submittedName>
        <fullName evidence="3">DUF1311 domain-containing protein</fullName>
    </submittedName>
</protein>
<sequence>MKTVKTLAISAALLICATGAIAADSTSQIIKRDAPKGITAAFYVCIDKAGSDTIAIGSCLTTERQTQDARLNAAYKALLGKLNAKAKERLVSAERTWLEFHSKSSSFESALYSNEVVDDLQVTENEVFRLCERANTLDKYLTITNDQ</sequence>